<dbReference type="Proteomes" id="UP001489719">
    <property type="component" value="Unassembled WGS sequence"/>
</dbReference>
<reference evidence="2" key="1">
    <citation type="journal article" date="2024" name="Front. Bioeng. Biotechnol.">
        <title>Genome-scale model development and genomic sequencing of the oleaginous clade Lipomyces.</title>
        <authorList>
            <person name="Czajka J.J."/>
            <person name="Han Y."/>
            <person name="Kim J."/>
            <person name="Mondo S.J."/>
            <person name="Hofstad B.A."/>
            <person name="Robles A."/>
            <person name="Haridas S."/>
            <person name="Riley R."/>
            <person name="LaButti K."/>
            <person name="Pangilinan J."/>
            <person name="Andreopoulos W."/>
            <person name="Lipzen A."/>
            <person name="Yan J."/>
            <person name="Wang M."/>
            <person name="Ng V."/>
            <person name="Grigoriev I.V."/>
            <person name="Spatafora J.W."/>
            <person name="Magnuson J.K."/>
            <person name="Baker S.E."/>
            <person name="Pomraning K.R."/>
        </authorList>
    </citation>
    <scope>NUCLEOTIDE SEQUENCE [LARGE SCALE GENOMIC DNA]</scope>
    <source>
        <strain evidence="2">CBS 10300</strain>
    </source>
</reference>
<gene>
    <name evidence="1" type="ORF">V1517DRAFT_352886</name>
</gene>
<evidence type="ECO:0000313" key="2">
    <source>
        <dbReference type="Proteomes" id="UP001489719"/>
    </source>
</evidence>
<accession>A0ACC3TMX2</accession>
<proteinExistence type="predicted"/>
<comment type="caution">
    <text evidence="1">The sequence shown here is derived from an EMBL/GenBank/DDBJ whole genome shotgun (WGS) entry which is preliminary data.</text>
</comment>
<dbReference type="EMBL" id="MU970075">
    <property type="protein sequence ID" value="KAK9322519.1"/>
    <property type="molecule type" value="Genomic_DNA"/>
</dbReference>
<sequence length="435" mass="50184">MHGSRKRKLSLALDRASIGLAENFWRDSTLGLSQEWPLNTTTVSAGACGSPRSIVSNSWFSIQVHPQKRTRPPSSRKTMRLSKMRARKIRLFPTTSQKETLRQWFGAQRYIYNKCVAVKELRDVLLNSETNTLDDNERWLDQYQYDLKDEAIRDFLKNYRSNMAKYQKNKKDKKPFTLRFRSKKAPTQSLSVLKKKWNGGERSFYSSIFSSSKMAAAEPLPTILARDSRLLRTQLGRYFLIVPNDGEEKRKSATRGNFVFIDPGVRTFLTCYDSNENVVEVGRCAVVRVSKLLHHRRKAYLQLGERINHLVEDMHKKTATFLCANYNNIFLPKLNFHTCRRLNRKSKACMAAVAHCAFFDRTAMKAEQFEQTQVVEVKEEWTSKTCSCCAWCTSVFDRDFNASKTIMLKYFTERMMSSGSVSWDAATLGPSPAIQ</sequence>
<protein>
    <submittedName>
        <fullName evidence="1">Uncharacterized protein</fullName>
    </submittedName>
</protein>
<name>A0ACC3TMX2_9ASCO</name>
<evidence type="ECO:0000313" key="1">
    <source>
        <dbReference type="EMBL" id="KAK9322519.1"/>
    </source>
</evidence>
<keyword evidence="2" id="KW-1185">Reference proteome</keyword>
<organism evidence="1 2">
    <name type="scientific">Lipomyces orientalis</name>
    <dbReference type="NCBI Taxonomy" id="1233043"/>
    <lineage>
        <taxon>Eukaryota</taxon>
        <taxon>Fungi</taxon>
        <taxon>Dikarya</taxon>
        <taxon>Ascomycota</taxon>
        <taxon>Saccharomycotina</taxon>
        <taxon>Lipomycetes</taxon>
        <taxon>Lipomycetales</taxon>
        <taxon>Lipomycetaceae</taxon>
        <taxon>Lipomyces</taxon>
    </lineage>
</organism>